<dbReference type="CDD" id="cd06170">
    <property type="entry name" value="LuxR_C_like"/>
    <property type="match status" value="1"/>
</dbReference>
<dbReference type="SMART" id="SM00421">
    <property type="entry name" value="HTH_LUXR"/>
    <property type="match status" value="1"/>
</dbReference>
<dbReference type="PANTHER" id="PTHR44688">
    <property type="entry name" value="DNA-BINDING TRANSCRIPTIONAL ACTIVATOR DEVR_DOSR"/>
    <property type="match status" value="1"/>
</dbReference>
<feature type="domain" description="Response regulatory" evidence="6">
    <location>
        <begin position="9"/>
        <end position="123"/>
    </location>
</feature>
<evidence type="ECO:0000259" key="5">
    <source>
        <dbReference type="PROSITE" id="PS50043"/>
    </source>
</evidence>
<dbReference type="AlphaFoldDB" id="A0A5B9P7Y1"/>
<dbReference type="PROSITE" id="PS50043">
    <property type="entry name" value="HTH_LUXR_2"/>
    <property type="match status" value="1"/>
</dbReference>
<name>A0A5B9P7Y1_9BACT</name>
<reference evidence="7 8" key="1">
    <citation type="submission" date="2019-08" db="EMBL/GenBank/DDBJ databases">
        <title>Deep-cultivation of Planctomycetes and their phenomic and genomic characterization uncovers novel biology.</title>
        <authorList>
            <person name="Wiegand S."/>
            <person name="Jogler M."/>
            <person name="Boedeker C."/>
            <person name="Pinto D."/>
            <person name="Vollmers J."/>
            <person name="Rivas-Marin E."/>
            <person name="Kohn T."/>
            <person name="Peeters S.H."/>
            <person name="Heuer A."/>
            <person name="Rast P."/>
            <person name="Oberbeckmann S."/>
            <person name="Bunk B."/>
            <person name="Jeske O."/>
            <person name="Meyerdierks A."/>
            <person name="Storesund J.E."/>
            <person name="Kallscheuer N."/>
            <person name="Luecker S."/>
            <person name="Lage O.M."/>
            <person name="Pohl T."/>
            <person name="Merkel B.J."/>
            <person name="Hornburger P."/>
            <person name="Mueller R.-W."/>
            <person name="Bruemmer F."/>
            <person name="Labrenz M."/>
            <person name="Spormann A.M."/>
            <person name="Op den Camp H."/>
            <person name="Overmann J."/>
            <person name="Amann R."/>
            <person name="Jetten M.S.M."/>
            <person name="Mascher T."/>
            <person name="Medema M.H."/>
            <person name="Devos D.P."/>
            <person name="Kaster A.-K."/>
            <person name="Ovreas L."/>
            <person name="Rohde M."/>
            <person name="Galperin M.Y."/>
            <person name="Jogler C."/>
        </authorList>
    </citation>
    <scope>NUCLEOTIDE SEQUENCE [LARGE SCALE GENOMIC DNA]</scope>
    <source>
        <strain evidence="7 8">FC18</strain>
    </source>
</reference>
<keyword evidence="1" id="KW-0805">Transcription regulation</keyword>
<dbReference type="PROSITE" id="PS50110">
    <property type="entry name" value="RESPONSE_REGULATORY"/>
    <property type="match status" value="1"/>
</dbReference>
<evidence type="ECO:0000259" key="6">
    <source>
        <dbReference type="PROSITE" id="PS50110"/>
    </source>
</evidence>
<dbReference type="SMART" id="SM00448">
    <property type="entry name" value="REC"/>
    <property type="match status" value="1"/>
</dbReference>
<proteinExistence type="predicted"/>
<dbReference type="InterPro" id="IPR016032">
    <property type="entry name" value="Sig_transdc_resp-reg_C-effctor"/>
</dbReference>
<keyword evidence="4" id="KW-0597">Phosphoprotein</keyword>
<dbReference type="KEGG" id="mff:MFFC18_14470"/>
<gene>
    <name evidence="7" type="primary">tmoT</name>
    <name evidence="7" type="ORF">MFFC18_14470</name>
</gene>
<dbReference type="OrthoDB" id="271936at2"/>
<dbReference type="Gene3D" id="1.10.10.10">
    <property type="entry name" value="Winged helix-like DNA-binding domain superfamily/Winged helix DNA-binding domain"/>
    <property type="match status" value="1"/>
</dbReference>
<dbReference type="Pfam" id="PF00072">
    <property type="entry name" value="Response_reg"/>
    <property type="match status" value="1"/>
</dbReference>
<keyword evidence="3" id="KW-0804">Transcription</keyword>
<evidence type="ECO:0000256" key="2">
    <source>
        <dbReference type="ARBA" id="ARBA00023125"/>
    </source>
</evidence>
<sequence>MNDLSLEPVVYLVDDDLSVLRANRRLLRVEGWSVREFNSADEFLEIATAELLGCLILDYAMPDRSGLQLLQELRNRGFRIPAIMLTAHADWPLAVSAMKQGAIDFLAKPCPPDVLLSSVRAAVDRQLRTYQDDLETIQFRDRLKSLTPREHEVIKLVSTGMLNKQVATELGIVEKTVKVHRGRVMRKLELSSVAEMVQSLNRLRQFEDADLSELR</sequence>
<dbReference type="RefSeq" id="WP_075083213.1">
    <property type="nucleotide sequence ID" value="NZ_CP042912.1"/>
</dbReference>
<accession>A0A5B9P7Y1</accession>
<keyword evidence="2" id="KW-0238">DNA-binding</keyword>
<dbReference type="InterPro" id="IPR036388">
    <property type="entry name" value="WH-like_DNA-bd_sf"/>
</dbReference>
<evidence type="ECO:0000313" key="7">
    <source>
        <dbReference type="EMBL" id="QEG21589.1"/>
    </source>
</evidence>
<dbReference type="InterPro" id="IPR001789">
    <property type="entry name" value="Sig_transdc_resp-reg_receiver"/>
</dbReference>
<dbReference type="GO" id="GO:0000160">
    <property type="term" value="P:phosphorelay signal transduction system"/>
    <property type="evidence" value="ECO:0007669"/>
    <property type="project" value="InterPro"/>
</dbReference>
<dbReference type="STRING" id="980251.GCA_001642875_00420"/>
<dbReference type="PANTHER" id="PTHR44688:SF16">
    <property type="entry name" value="DNA-BINDING TRANSCRIPTIONAL ACTIVATOR DEVR_DOSR"/>
    <property type="match status" value="1"/>
</dbReference>
<dbReference type="PROSITE" id="PS00622">
    <property type="entry name" value="HTH_LUXR_1"/>
    <property type="match status" value="1"/>
</dbReference>
<dbReference type="Proteomes" id="UP000322214">
    <property type="component" value="Chromosome"/>
</dbReference>
<dbReference type="GO" id="GO:0006355">
    <property type="term" value="P:regulation of DNA-templated transcription"/>
    <property type="evidence" value="ECO:0007669"/>
    <property type="project" value="InterPro"/>
</dbReference>
<dbReference type="Gene3D" id="3.40.50.2300">
    <property type="match status" value="1"/>
</dbReference>
<keyword evidence="8" id="KW-1185">Reference proteome</keyword>
<feature type="modified residue" description="4-aspartylphosphate" evidence="4">
    <location>
        <position position="58"/>
    </location>
</feature>
<evidence type="ECO:0000313" key="8">
    <source>
        <dbReference type="Proteomes" id="UP000322214"/>
    </source>
</evidence>
<dbReference type="EMBL" id="CP042912">
    <property type="protein sequence ID" value="QEG21589.1"/>
    <property type="molecule type" value="Genomic_DNA"/>
</dbReference>
<dbReference type="InterPro" id="IPR011006">
    <property type="entry name" value="CheY-like_superfamily"/>
</dbReference>
<dbReference type="InterPro" id="IPR000792">
    <property type="entry name" value="Tscrpt_reg_LuxR_C"/>
</dbReference>
<evidence type="ECO:0000256" key="3">
    <source>
        <dbReference type="ARBA" id="ARBA00023163"/>
    </source>
</evidence>
<dbReference type="SUPFAM" id="SSF52172">
    <property type="entry name" value="CheY-like"/>
    <property type="match status" value="1"/>
</dbReference>
<dbReference type="GO" id="GO:0003677">
    <property type="term" value="F:DNA binding"/>
    <property type="evidence" value="ECO:0007669"/>
    <property type="project" value="UniProtKB-KW"/>
</dbReference>
<organism evidence="7 8">
    <name type="scientific">Mariniblastus fucicola</name>
    <dbReference type="NCBI Taxonomy" id="980251"/>
    <lineage>
        <taxon>Bacteria</taxon>
        <taxon>Pseudomonadati</taxon>
        <taxon>Planctomycetota</taxon>
        <taxon>Planctomycetia</taxon>
        <taxon>Pirellulales</taxon>
        <taxon>Pirellulaceae</taxon>
        <taxon>Mariniblastus</taxon>
    </lineage>
</organism>
<protein>
    <submittedName>
        <fullName evidence="7">Response regulator protein TmoT</fullName>
    </submittedName>
</protein>
<evidence type="ECO:0000256" key="4">
    <source>
        <dbReference type="PROSITE-ProRule" id="PRU00169"/>
    </source>
</evidence>
<feature type="domain" description="HTH luxR-type" evidence="5">
    <location>
        <begin position="139"/>
        <end position="204"/>
    </location>
</feature>
<dbReference type="SUPFAM" id="SSF46894">
    <property type="entry name" value="C-terminal effector domain of the bipartite response regulators"/>
    <property type="match status" value="1"/>
</dbReference>
<evidence type="ECO:0000256" key="1">
    <source>
        <dbReference type="ARBA" id="ARBA00023015"/>
    </source>
</evidence>
<dbReference type="Pfam" id="PF00196">
    <property type="entry name" value="GerE"/>
    <property type="match status" value="1"/>
</dbReference>
<dbReference type="PRINTS" id="PR00038">
    <property type="entry name" value="HTHLUXR"/>
</dbReference>